<organism evidence="1 2">
    <name type="scientific">Parnassius mnemosyne</name>
    <name type="common">clouded apollo</name>
    <dbReference type="NCBI Taxonomy" id="213953"/>
    <lineage>
        <taxon>Eukaryota</taxon>
        <taxon>Metazoa</taxon>
        <taxon>Ecdysozoa</taxon>
        <taxon>Arthropoda</taxon>
        <taxon>Hexapoda</taxon>
        <taxon>Insecta</taxon>
        <taxon>Pterygota</taxon>
        <taxon>Neoptera</taxon>
        <taxon>Endopterygota</taxon>
        <taxon>Lepidoptera</taxon>
        <taxon>Glossata</taxon>
        <taxon>Ditrysia</taxon>
        <taxon>Papilionoidea</taxon>
        <taxon>Papilionidae</taxon>
        <taxon>Parnassiinae</taxon>
        <taxon>Parnassini</taxon>
        <taxon>Parnassius</taxon>
        <taxon>Driopa</taxon>
    </lineage>
</organism>
<proteinExistence type="predicted"/>
<protein>
    <submittedName>
        <fullName evidence="1">Uncharacterized protein</fullName>
    </submittedName>
</protein>
<comment type="caution">
    <text evidence="1">The sequence shown here is derived from an EMBL/GenBank/DDBJ whole genome shotgun (WGS) entry which is preliminary data.</text>
</comment>
<reference evidence="1 2" key="1">
    <citation type="submission" date="2023-11" db="EMBL/GenBank/DDBJ databases">
        <authorList>
            <person name="Hedman E."/>
            <person name="Englund M."/>
            <person name="Stromberg M."/>
            <person name="Nyberg Akerstrom W."/>
            <person name="Nylinder S."/>
            <person name="Jareborg N."/>
            <person name="Kallberg Y."/>
            <person name="Kronander E."/>
        </authorList>
    </citation>
    <scope>NUCLEOTIDE SEQUENCE [LARGE SCALE GENOMIC DNA]</scope>
</reference>
<dbReference type="SUPFAM" id="SSF47473">
    <property type="entry name" value="EF-hand"/>
    <property type="match status" value="1"/>
</dbReference>
<accession>A0AAV1LF02</accession>
<dbReference type="Gene3D" id="1.10.238.10">
    <property type="entry name" value="EF-hand"/>
    <property type="match status" value="1"/>
</dbReference>
<dbReference type="AlphaFoldDB" id="A0AAV1LF02"/>
<gene>
    <name evidence="1" type="ORF">PARMNEM_LOCUS12690</name>
</gene>
<name>A0AAV1LF02_9NEOP</name>
<dbReference type="EMBL" id="CAVLGL010000088">
    <property type="protein sequence ID" value="CAK1592812.1"/>
    <property type="molecule type" value="Genomic_DNA"/>
</dbReference>
<sequence>MNLEEMYQTLRGASGEEGAKFDVVQKWFTQCNIIDGKYVTDSLFTCSYQRLCPNNEPLSLTKFIQLLGILAKESKRDVKMFEERFRTVHKQIVDEILKSRSEEKQTQTN</sequence>
<dbReference type="InterPro" id="IPR011992">
    <property type="entry name" value="EF-hand-dom_pair"/>
</dbReference>
<evidence type="ECO:0000313" key="1">
    <source>
        <dbReference type="EMBL" id="CAK1592812.1"/>
    </source>
</evidence>
<keyword evidence="2" id="KW-1185">Reference proteome</keyword>
<evidence type="ECO:0000313" key="2">
    <source>
        <dbReference type="Proteomes" id="UP001314205"/>
    </source>
</evidence>
<dbReference type="Proteomes" id="UP001314205">
    <property type="component" value="Unassembled WGS sequence"/>
</dbReference>